<dbReference type="EMBL" id="JACRDE010000455">
    <property type="protein sequence ID" value="MBI5251274.1"/>
    <property type="molecule type" value="Genomic_DNA"/>
</dbReference>
<dbReference type="SUPFAM" id="SSF55729">
    <property type="entry name" value="Acyl-CoA N-acyltransferases (Nat)"/>
    <property type="match status" value="1"/>
</dbReference>
<comment type="caution">
    <text evidence="1">The sequence shown here is derived from an EMBL/GenBank/DDBJ whole genome shotgun (WGS) entry which is preliminary data.</text>
</comment>
<dbReference type="InterPro" id="IPR016181">
    <property type="entry name" value="Acyl_CoA_acyltransferase"/>
</dbReference>
<reference evidence="1" key="1">
    <citation type="submission" date="2020-07" db="EMBL/GenBank/DDBJ databases">
        <title>Huge and variable diversity of episymbiotic CPR bacteria and DPANN archaea in groundwater ecosystems.</title>
        <authorList>
            <person name="He C.Y."/>
            <person name="Keren R."/>
            <person name="Whittaker M."/>
            <person name="Farag I.F."/>
            <person name="Doudna J."/>
            <person name="Cate J.H.D."/>
            <person name="Banfield J.F."/>
        </authorList>
    </citation>
    <scope>NUCLEOTIDE SEQUENCE</scope>
    <source>
        <strain evidence="1">NC_groundwater_1664_Pr3_B-0.1um_52_9</strain>
    </source>
</reference>
<accession>A0A9D6V5K8</accession>
<dbReference type="Gene3D" id="3.40.630.30">
    <property type="match status" value="2"/>
</dbReference>
<dbReference type="Proteomes" id="UP000807825">
    <property type="component" value="Unassembled WGS sequence"/>
</dbReference>
<dbReference type="AlphaFoldDB" id="A0A9D6V5K8"/>
<sequence>MADGSIVIRSWEDEDEPALLELQRAVSGEGDLTSPEFFDWQYRQNPAGRAFIACAQEPGGMMVAQYVTIPVRLKMMGMRALGSLAVNAATHPDYRRLNLFFKCSVKAFEAQERAGVSHTFAFPTVYAYLGSTQKMGFHDLGPTNLLMKLHDPEALLAERGVSRQLLPLGALGGWLLKAFQKKPQLVYDVEEVNSFDGLAIEKLAEPARVAVDADDKFLNWRYISNPRRRYRVAVARGAGEIAGLVVYGIQKSESGRWGVIMELMLSPTAGIGIVESLMNHVFSSNVEAGCSVTLCLASPGSRKEDLLKRCGFWIIPKRMRLKGLSTGVLLCRNSTSLNGDIKMEDIDLVFGMHDVL</sequence>
<protein>
    <submittedName>
        <fullName evidence="1">GNAT family N-acetyltransferase</fullName>
    </submittedName>
</protein>
<name>A0A9D6V5K8_9BACT</name>
<evidence type="ECO:0000313" key="2">
    <source>
        <dbReference type="Proteomes" id="UP000807825"/>
    </source>
</evidence>
<evidence type="ECO:0000313" key="1">
    <source>
        <dbReference type="EMBL" id="MBI5251274.1"/>
    </source>
</evidence>
<gene>
    <name evidence="1" type="ORF">HY912_17435</name>
</gene>
<proteinExistence type="predicted"/>
<organism evidence="1 2">
    <name type="scientific">Desulfomonile tiedjei</name>
    <dbReference type="NCBI Taxonomy" id="2358"/>
    <lineage>
        <taxon>Bacteria</taxon>
        <taxon>Pseudomonadati</taxon>
        <taxon>Thermodesulfobacteriota</taxon>
        <taxon>Desulfomonilia</taxon>
        <taxon>Desulfomonilales</taxon>
        <taxon>Desulfomonilaceae</taxon>
        <taxon>Desulfomonile</taxon>
    </lineage>
</organism>